<feature type="compositionally biased region" description="Polar residues" evidence="1">
    <location>
        <begin position="23"/>
        <end position="35"/>
    </location>
</feature>
<evidence type="ECO:0000313" key="3">
    <source>
        <dbReference type="Proteomes" id="UP001296104"/>
    </source>
</evidence>
<accession>A0AAI8W109</accession>
<proteinExistence type="predicted"/>
<feature type="region of interest" description="Disordered" evidence="1">
    <location>
        <begin position="1"/>
        <end position="59"/>
    </location>
</feature>
<reference evidence="2" key="1">
    <citation type="submission" date="2023-11" db="EMBL/GenBank/DDBJ databases">
        <authorList>
            <person name="Alioto T."/>
            <person name="Alioto T."/>
            <person name="Gomez Garrido J."/>
        </authorList>
    </citation>
    <scope>NUCLEOTIDE SEQUENCE</scope>
</reference>
<dbReference type="AlphaFoldDB" id="A0AAI8W109"/>
<sequence length="188" mass="20282">MGGMAASSDKKGKQSSRRDISTDCINNDNTTGTTSESDHVHKPRSSTSSGSISSSPTTAVLQARCSRNVNPAPLNQNVRYDAAGLPMRWDPYSSNSLADFRYVFHGIPVTASLPHFNLQGGGYAPSLRHEPPNASEQKSNDKAEAAKMWLRLNKEILVERMLCDNDDEEEGDTTLSAHNDSGGDTAPS</sequence>
<organism evidence="2 3">
    <name type="scientific">Lecanosticta acicola</name>
    <dbReference type="NCBI Taxonomy" id="111012"/>
    <lineage>
        <taxon>Eukaryota</taxon>
        <taxon>Fungi</taxon>
        <taxon>Dikarya</taxon>
        <taxon>Ascomycota</taxon>
        <taxon>Pezizomycotina</taxon>
        <taxon>Dothideomycetes</taxon>
        <taxon>Dothideomycetidae</taxon>
        <taxon>Mycosphaerellales</taxon>
        <taxon>Mycosphaerellaceae</taxon>
        <taxon>Lecanosticta</taxon>
    </lineage>
</organism>
<feature type="compositionally biased region" description="Low complexity" evidence="1">
    <location>
        <begin position="45"/>
        <end position="58"/>
    </location>
</feature>
<comment type="caution">
    <text evidence="2">The sequence shown here is derived from an EMBL/GenBank/DDBJ whole genome shotgun (WGS) entry which is preliminary data.</text>
</comment>
<evidence type="ECO:0000256" key="1">
    <source>
        <dbReference type="SAM" id="MobiDB-lite"/>
    </source>
</evidence>
<gene>
    <name evidence="2" type="ORF">LECACI_7A000398</name>
</gene>
<feature type="region of interest" description="Disordered" evidence="1">
    <location>
        <begin position="163"/>
        <end position="188"/>
    </location>
</feature>
<dbReference type="Proteomes" id="UP001296104">
    <property type="component" value="Unassembled WGS sequence"/>
</dbReference>
<protein>
    <submittedName>
        <fullName evidence="2">Uncharacterized protein</fullName>
    </submittedName>
</protein>
<feature type="region of interest" description="Disordered" evidence="1">
    <location>
        <begin position="123"/>
        <end position="142"/>
    </location>
</feature>
<name>A0AAI8W109_9PEZI</name>
<evidence type="ECO:0000313" key="2">
    <source>
        <dbReference type="EMBL" id="CAK3768453.1"/>
    </source>
</evidence>
<keyword evidence="3" id="KW-1185">Reference proteome</keyword>
<dbReference type="EMBL" id="CAVMBE010000001">
    <property type="protein sequence ID" value="CAK3768453.1"/>
    <property type="molecule type" value="Genomic_DNA"/>
</dbReference>
<feature type="compositionally biased region" description="Basic and acidic residues" evidence="1">
    <location>
        <begin position="8"/>
        <end position="21"/>
    </location>
</feature>